<feature type="compositionally biased region" description="Polar residues" evidence="15">
    <location>
        <begin position="334"/>
        <end position="343"/>
    </location>
</feature>
<keyword evidence="4 14" id="KW-0813">Transport</keyword>
<dbReference type="InterPro" id="IPR004846">
    <property type="entry name" value="T2SS/T3SS_dom"/>
</dbReference>
<keyword evidence="6" id="KW-0812">Transmembrane</keyword>
<evidence type="ECO:0000256" key="1">
    <source>
        <dbReference type="ARBA" id="ARBA00004442"/>
    </source>
</evidence>
<accession>A0A2S9GZ13</accession>
<feature type="region of interest" description="Disordered" evidence="15">
    <location>
        <begin position="315"/>
        <end position="373"/>
    </location>
</feature>
<evidence type="ECO:0000313" key="19">
    <source>
        <dbReference type="EMBL" id="PRC92866.1"/>
    </source>
</evidence>
<feature type="compositionally biased region" description="Low complexity" evidence="15">
    <location>
        <begin position="315"/>
        <end position="333"/>
    </location>
</feature>
<keyword evidence="7" id="KW-0732">Signal</keyword>
<comment type="caution">
    <text evidence="19">The sequence shown here is derived from an EMBL/GenBank/DDBJ whole genome shotgun (WGS) entry which is preliminary data.</text>
</comment>
<dbReference type="InterPro" id="IPR049371">
    <property type="entry name" value="GspD-like_N0"/>
</dbReference>
<feature type="domain" description="NolW-like" evidence="17">
    <location>
        <begin position="154"/>
        <end position="213"/>
    </location>
</feature>
<dbReference type="AlphaFoldDB" id="A0A2S9GZ13"/>
<comment type="similarity">
    <text evidence="2">Belongs to the bacterial secretin family. GSP D subfamily.</text>
</comment>
<dbReference type="Proteomes" id="UP000237839">
    <property type="component" value="Unassembled WGS sequence"/>
</dbReference>
<evidence type="ECO:0000256" key="15">
    <source>
        <dbReference type="SAM" id="MobiDB-lite"/>
    </source>
</evidence>
<dbReference type="RefSeq" id="WP_341476998.1">
    <property type="nucleotide sequence ID" value="NZ_PUGF01000010.1"/>
</dbReference>
<feature type="compositionally biased region" description="Gly residues" evidence="15">
    <location>
        <begin position="345"/>
        <end position="359"/>
    </location>
</feature>
<evidence type="ECO:0000313" key="20">
    <source>
        <dbReference type="Proteomes" id="UP000237839"/>
    </source>
</evidence>
<reference evidence="19 20" key="1">
    <citation type="submission" date="2018-02" db="EMBL/GenBank/DDBJ databases">
        <title>Solimicrobium silvestre gen. nov., sp. nov., isolated from alpine forest soil.</title>
        <authorList>
            <person name="Margesin R."/>
            <person name="Albuquerque L."/>
            <person name="Zhang D.-C."/>
            <person name="Froufe H.J.C."/>
            <person name="Severino R."/>
            <person name="Roxo I."/>
            <person name="Egas C."/>
            <person name="Da Costa M.S."/>
        </authorList>
    </citation>
    <scope>NUCLEOTIDE SEQUENCE [LARGE SCALE GENOMIC DNA]</scope>
    <source>
        <strain evidence="19 20">S20-91</strain>
    </source>
</reference>
<evidence type="ECO:0000256" key="12">
    <source>
        <dbReference type="ARBA" id="ARBA00024678"/>
    </source>
</evidence>
<keyword evidence="5" id="KW-1134">Transmembrane beta strand</keyword>
<evidence type="ECO:0000256" key="5">
    <source>
        <dbReference type="ARBA" id="ARBA00022452"/>
    </source>
</evidence>
<dbReference type="NCBIfam" id="TIGR02517">
    <property type="entry name" value="type_II_gspD"/>
    <property type="match status" value="1"/>
</dbReference>
<dbReference type="PANTHER" id="PTHR30332">
    <property type="entry name" value="PROBABLE GENERAL SECRETION PATHWAY PROTEIN D"/>
    <property type="match status" value="1"/>
</dbReference>
<feature type="compositionally biased region" description="Low complexity" evidence="15">
    <location>
        <begin position="741"/>
        <end position="758"/>
    </location>
</feature>
<keyword evidence="20" id="KW-1185">Reference proteome</keyword>
<dbReference type="Gene3D" id="3.30.1370.120">
    <property type="match status" value="3"/>
</dbReference>
<keyword evidence="8" id="KW-0653">Protein transport</keyword>
<dbReference type="Pfam" id="PF03958">
    <property type="entry name" value="Secretin_N"/>
    <property type="match status" value="3"/>
</dbReference>
<dbReference type="InterPro" id="IPR050810">
    <property type="entry name" value="Bact_Secretion_Sys_Channel"/>
</dbReference>
<keyword evidence="11" id="KW-0178">Competence</keyword>
<dbReference type="EMBL" id="PUGF01000010">
    <property type="protein sequence ID" value="PRC92866.1"/>
    <property type="molecule type" value="Genomic_DNA"/>
</dbReference>
<dbReference type="Pfam" id="PF00263">
    <property type="entry name" value="Secretin"/>
    <property type="match status" value="1"/>
</dbReference>
<keyword evidence="9" id="KW-0472">Membrane</keyword>
<evidence type="ECO:0000256" key="7">
    <source>
        <dbReference type="ARBA" id="ARBA00022729"/>
    </source>
</evidence>
<evidence type="ECO:0000256" key="11">
    <source>
        <dbReference type="ARBA" id="ARBA00023287"/>
    </source>
</evidence>
<dbReference type="PRINTS" id="PR00811">
    <property type="entry name" value="BCTERIALGSPD"/>
</dbReference>
<feature type="region of interest" description="Disordered" evidence="15">
    <location>
        <begin position="717"/>
        <end position="758"/>
    </location>
</feature>
<dbReference type="Pfam" id="PF21305">
    <property type="entry name" value="type_II_gspD_N0"/>
    <property type="match status" value="1"/>
</dbReference>
<dbReference type="InterPro" id="IPR013356">
    <property type="entry name" value="T2SS_GspD"/>
</dbReference>
<dbReference type="GO" id="GO:0015628">
    <property type="term" value="P:protein secretion by the type II secretion system"/>
    <property type="evidence" value="ECO:0007669"/>
    <property type="project" value="InterPro"/>
</dbReference>
<evidence type="ECO:0000256" key="2">
    <source>
        <dbReference type="ARBA" id="ARBA00006980"/>
    </source>
</evidence>
<feature type="domain" description="Type II/III secretion system secretin-like" evidence="16">
    <location>
        <begin position="501"/>
        <end position="669"/>
    </location>
</feature>
<evidence type="ECO:0000259" key="16">
    <source>
        <dbReference type="Pfam" id="PF00263"/>
    </source>
</evidence>
<sequence length="758" mass="79495">MKNMRMTPSILTPLKRNLTLAYTGNFSLRKLPASLAFCAITGLFSVAAFAQEPSLNESKLTFVGADIESVIKAVGHYTGTTFIVDPRVKGTINLVSEQPVTKEQAFALLTSTLRLQGYAVVTANGFTKVVPEPDGKLQAGPTQVVGIKGDQISTQIYRLNYENAANLVTVLRPLISPNNTINANPGSNSVVITDYADNLKRLEKIIATLDVPATSDVDVIPVKYGIASDIATLVLRLTEQSGASADSGKVNILADSRTNSILLHAPSVARANLVKTLIEKLDQPTALPGNVHVVYLRNADALKLAQTLRAIAASDSSSSGSGSLSNVNSGNNSAQQPSQNKPTTGIGGSGSGSGGGLGSALGASTSNNGNAPTTLSTGGATGYIQADSATNTLIITASETVYRNLRTVIDQLDARRSQVYIEALIIEVSTNKAEQFGVQWAALTGNSNSNVRVGSATSFNTGGASNNLFNLAAAGKTAVPNAGLNLGVFSAQLGLGALASALQSTGNANVLSVPTLTTLDNEEAKMLVGQNVPFITGQYTNTAASSGGATVNPFQTIERKDVGVTLRVKPQISEGGAVKLTIYQEVSNIDSSTNPAGIITNVRAIETNVIVDDGQVLVLGGLMAESGNETNDQVPILGDIPYIGNLFKYKNKSHIKSNLLIFLRPTVIRNPDQSHSVSVDRYDYMRAKVRTDKPDEPLLNVPSLTPEQTGILIPQNILNRESTATKLDTQDGAKSGTKPDTSPVTKPETTTTPTEAAH</sequence>
<evidence type="ECO:0000256" key="9">
    <source>
        <dbReference type="ARBA" id="ARBA00023136"/>
    </source>
</evidence>
<dbReference type="GO" id="GO:0015627">
    <property type="term" value="C:type II protein secretion system complex"/>
    <property type="evidence" value="ECO:0007669"/>
    <property type="project" value="InterPro"/>
</dbReference>
<evidence type="ECO:0000256" key="4">
    <source>
        <dbReference type="ARBA" id="ARBA00022448"/>
    </source>
</evidence>
<feature type="compositionally biased region" description="Polar residues" evidence="15">
    <location>
        <begin position="717"/>
        <end position="727"/>
    </location>
</feature>
<comment type="subcellular location">
    <subcellularLocation>
        <location evidence="1 14">Cell outer membrane</location>
    </subcellularLocation>
</comment>
<dbReference type="PANTHER" id="PTHR30332:SF24">
    <property type="entry name" value="SECRETIN GSPD-RELATED"/>
    <property type="match status" value="1"/>
</dbReference>
<proteinExistence type="inferred from homology"/>
<evidence type="ECO:0000259" key="17">
    <source>
        <dbReference type="Pfam" id="PF03958"/>
    </source>
</evidence>
<evidence type="ECO:0000256" key="8">
    <source>
        <dbReference type="ARBA" id="ARBA00022927"/>
    </source>
</evidence>
<evidence type="ECO:0000256" key="10">
    <source>
        <dbReference type="ARBA" id="ARBA00023237"/>
    </source>
</evidence>
<gene>
    <name evidence="19" type="ORF">S2091_2283</name>
</gene>
<dbReference type="InterPro" id="IPR005644">
    <property type="entry name" value="NolW-like"/>
</dbReference>
<evidence type="ECO:0000259" key="18">
    <source>
        <dbReference type="Pfam" id="PF21305"/>
    </source>
</evidence>
<evidence type="ECO:0000256" key="3">
    <source>
        <dbReference type="ARBA" id="ARBA00014124"/>
    </source>
</evidence>
<organism evidence="19 20">
    <name type="scientific">Solimicrobium silvestre</name>
    <dbReference type="NCBI Taxonomy" id="2099400"/>
    <lineage>
        <taxon>Bacteria</taxon>
        <taxon>Pseudomonadati</taxon>
        <taxon>Pseudomonadota</taxon>
        <taxon>Betaproteobacteria</taxon>
        <taxon>Burkholderiales</taxon>
        <taxon>Oxalobacteraceae</taxon>
        <taxon>Solimicrobium</taxon>
    </lineage>
</organism>
<feature type="domain" description="NolW-like" evidence="17">
    <location>
        <begin position="217"/>
        <end position="285"/>
    </location>
</feature>
<dbReference type="InterPro" id="IPR001775">
    <property type="entry name" value="GspD/PilQ"/>
</dbReference>
<evidence type="ECO:0000256" key="6">
    <source>
        <dbReference type="ARBA" id="ARBA00022692"/>
    </source>
</evidence>
<dbReference type="PROSITE" id="PS00875">
    <property type="entry name" value="T2SP_D"/>
    <property type="match status" value="1"/>
</dbReference>
<name>A0A2S9GZ13_9BURK</name>
<dbReference type="InterPro" id="IPR004845">
    <property type="entry name" value="T2SS_GspD_CS"/>
</dbReference>
<dbReference type="GO" id="GO:0009279">
    <property type="term" value="C:cell outer membrane"/>
    <property type="evidence" value="ECO:0007669"/>
    <property type="project" value="UniProtKB-SubCell"/>
</dbReference>
<protein>
    <recommendedName>
        <fullName evidence="3">Type IV pilus biogenesis and competence protein PilQ</fullName>
    </recommendedName>
</protein>
<feature type="domain" description="NolW-like" evidence="17">
    <location>
        <begin position="291"/>
        <end position="418"/>
    </location>
</feature>
<keyword evidence="10" id="KW-0998">Cell outer membrane</keyword>
<feature type="domain" description="GspD-like N0" evidence="18">
    <location>
        <begin position="61"/>
        <end position="129"/>
    </location>
</feature>
<dbReference type="GO" id="GO:0030420">
    <property type="term" value="P:establishment of competence for transformation"/>
    <property type="evidence" value="ECO:0007669"/>
    <property type="project" value="UniProtKB-KW"/>
</dbReference>
<evidence type="ECO:0000256" key="13">
    <source>
        <dbReference type="ARBA" id="ARBA00025897"/>
    </source>
</evidence>
<comment type="function">
    <text evidence="12">Required for type IV pilus biogenesis and competence. Could function as a pore for exit of the pilus but also as a channel for entry of heme and antimicrobial agents and uptake of transforming DNA.</text>
</comment>
<dbReference type="InterPro" id="IPR038591">
    <property type="entry name" value="NolW-like_sf"/>
</dbReference>
<comment type="subunit">
    <text evidence="13">Homododecamer. Tetramer of trimer.</text>
</comment>
<evidence type="ECO:0000256" key="14">
    <source>
        <dbReference type="RuleBase" id="RU004004"/>
    </source>
</evidence>